<keyword evidence="1" id="KW-0472">Membrane</keyword>
<evidence type="ECO:0000313" key="3">
    <source>
        <dbReference type="Proteomes" id="UP001589576"/>
    </source>
</evidence>
<reference evidence="2 3" key="1">
    <citation type="submission" date="2024-09" db="EMBL/GenBank/DDBJ databases">
        <authorList>
            <person name="Sun Q."/>
            <person name="Mori K."/>
        </authorList>
    </citation>
    <scope>NUCLEOTIDE SEQUENCE [LARGE SCALE GENOMIC DNA]</scope>
    <source>
        <strain evidence="2 3">CECT 8460</strain>
    </source>
</reference>
<dbReference type="InterPro" id="IPR025962">
    <property type="entry name" value="SdpI/YhfL"/>
</dbReference>
<accession>A0ABV5GEE1</accession>
<comment type="caution">
    <text evidence="2">The sequence shown here is derived from an EMBL/GenBank/DDBJ whole genome shotgun (WGS) entry which is preliminary data.</text>
</comment>
<gene>
    <name evidence="2" type="ORF">ACFFUU_07650</name>
</gene>
<dbReference type="Proteomes" id="UP001589576">
    <property type="component" value="Unassembled WGS sequence"/>
</dbReference>
<feature type="transmembrane region" description="Helical" evidence="1">
    <location>
        <begin position="6"/>
        <end position="28"/>
    </location>
</feature>
<dbReference type="Pfam" id="PF13630">
    <property type="entry name" value="SdpI"/>
    <property type="match status" value="1"/>
</dbReference>
<feature type="transmembrane region" description="Helical" evidence="1">
    <location>
        <begin position="60"/>
        <end position="78"/>
    </location>
</feature>
<keyword evidence="3" id="KW-1185">Reference proteome</keyword>
<feature type="transmembrane region" description="Helical" evidence="1">
    <location>
        <begin position="84"/>
        <end position="102"/>
    </location>
</feature>
<dbReference type="RefSeq" id="WP_290286465.1">
    <property type="nucleotide sequence ID" value="NZ_JAUFQN010000019.1"/>
</dbReference>
<name>A0ABV5GEE1_9FLAO</name>
<dbReference type="EMBL" id="JBHMFB010000016">
    <property type="protein sequence ID" value="MFB9089467.1"/>
    <property type="molecule type" value="Genomic_DNA"/>
</dbReference>
<keyword evidence="1" id="KW-0812">Transmembrane</keyword>
<sequence>MQNTSTLPMLMFTFGLLFLVISFVEYFFPSKSRNQKGYRTKKALYSQETWDFAQKYYAKMLFRCSLLLIVLSFIATFMTFSDTLAIVTFFITILLLSFFIYYKTENALKKKFDF</sequence>
<proteinExistence type="predicted"/>
<organism evidence="2 3">
    <name type="scientific">Flavobacterium paronense</name>
    <dbReference type="NCBI Taxonomy" id="1392775"/>
    <lineage>
        <taxon>Bacteria</taxon>
        <taxon>Pseudomonadati</taxon>
        <taxon>Bacteroidota</taxon>
        <taxon>Flavobacteriia</taxon>
        <taxon>Flavobacteriales</taxon>
        <taxon>Flavobacteriaceae</taxon>
        <taxon>Flavobacterium</taxon>
    </lineage>
</organism>
<protein>
    <submittedName>
        <fullName evidence="2">SdpI family protein</fullName>
    </submittedName>
</protein>
<evidence type="ECO:0000256" key="1">
    <source>
        <dbReference type="SAM" id="Phobius"/>
    </source>
</evidence>
<keyword evidence="1" id="KW-1133">Transmembrane helix</keyword>
<evidence type="ECO:0000313" key="2">
    <source>
        <dbReference type="EMBL" id="MFB9089467.1"/>
    </source>
</evidence>